<gene>
    <name evidence="1" type="ORF">NUM_41970</name>
</gene>
<keyword evidence="2" id="KW-1185">Reference proteome</keyword>
<comment type="caution">
    <text evidence="1">The sequence shown here is derived from an EMBL/GenBank/DDBJ whole genome shotgun (WGS) entry which is preliminary data.</text>
</comment>
<protein>
    <submittedName>
        <fullName evidence="1">Uncharacterized protein</fullName>
    </submittedName>
</protein>
<name>A0A8J4EMM3_9ACTN</name>
<dbReference type="GO" id="GO:0000150">
    <property type="term" value="F:DNA strand exchange activity"/>
    <property type="evidence" value="ECO:0007669"/>
    <property type="project" value="InterPro"/>
</dbReference>
<sequence>MASTNAMTVPLPHGSTVMPAIDAASDAGLAPRLHPSRRHGQGAAADGYDRWSTLLQDLTSQREVLTALGIPVERICLDKGLTGINRARISLDQTLAAVPAGDTHIAPKLGRLGWSFPDTRGVHPSLGGSIYDPADPMSKMFFKMRLCSPSSRDCKTFGVTPDHGRGLSNVRLLGRFRSYG</sequence>
<dbReference type="EMBL" id="BOPO01000082">
    <property type="protein sequence ID" value="GIL28943.1"/>
    <property type="molecule type" value="Genomic_DNA"/>
</dbReference>
<organism evidence="1 2">
    <name type="scientific">Actinocatenispora comari</name>
    <dbReference type="NCBI Taxonomy" id="2807577"/>
    <lineage>
        <taxon>Bacteria</taxon>
        <taxon>Bacillati</taxon>
        <taxon>Actinomycetota</taxon>
        <taxon>Actinomycetes</taxon>
        <taxon>Micromonosporales</taxon>
        <taxon>Micromonosporaceae</taxon>
        <taxon>Actinocatenispora</taxon>
    </lineage>
</organism>
<dbReference type="AlphaFoldDB" id="A0A8J4EMM3"/>
<dbReference type="SUPFAM" id="SSF53041">
    <property type="entry name" value="Resolvase-like"/>
    <property type="match status" value="1"/>
</dbReference>
<proteinExistence type="predicted"/>
<evidence type="ECO:0000313" key="1">
    <source>
        <dbReference type="EMBL" id="GIL28943.1"/>
    </source>
</evidence>
<evidence type="ECO:0000313" key="2">
    <source>
        <dbReference type="Proteomes" id="UP000614996"/>
    </source>
</evidence>
<dbReference type="RefSeq" id="WP_207126656.1">
    <property type="nucleotide sequence ID" value="NZ_BOPO01000082.1"/>
</dbReference>
<dbReference type="InterPro" id="IPR036162">
    <property type="entry name" value="Resolvase-like_N_sf"/>
</dbReference>
<dbReference type="GO" id="GO:0003677">
    <property type="term" value="F:DNA binding"/>
    <property type="evidence" value="ECO:0007669"/>
    <property type="project" value="InterPro"/>
</dbReference>
<dbReference type="Proteomes" id="UP000614996">
    <property type="component" value="Unassembled WGS sequence"/>
</dbReference>
<dbReference type="Gene3D" id="3.40.50.1390">
    <property type="entry name" value="Resolvase, N-terminal catalytic domain"/>
    <property type="match status" value="1"/>
</dbReference>
<reference evidence="2" key="1">
    <citation type="journal article" date="2021" name="Int. J. Syst. Evol. Microbiol.">
        <title>Actinocatenispora comari sp. nov., an endophytic actinomycete isolated from aerial parts of Comarum salesowianum.</title>
        <authorList>
            <person name="Oyunbileg N."/>
            <person name="Iizaka Y."/>
            <person name="Hamada M."/>
            <person name="Davaapurev B.O."/>
            <person name="Fukumoto A."/>
            <person name="Tsetseg B."/>
            <person name="Kato F."/>
            <person name="Tamura T."/>
            <person name="Batkhuu J."/>
            <person name="Anzai Y."/>
        </authorList>
    </citation>
    <scope>NUCLEOTIDE SEQUENCE [LARGE SCALE GENOMIC DNA]</scope>
    <source>
        <strain evidence="2">NUM-2625</strain>
    </source>
</reference>
<accession>A0A8J4EMM3</accession>